<name>A0A151RIN1_CAJCA</name>
<accession>A0A151RIN1</accession>
<evidence type="ECO:0000313" key="1">
    <source>
        <dbReference type="EMBL" id="KYP42363.1"/>
    </source>
</evidence>
<dbReference type="AlphaFoldDB" id="A0A151RIN1"/>
<keyword evidence="2" id="KW-1185">Reference proteome</keyword>
<proteinExistence type="predicted"/>
<organism evidence="1 2">
    <name type="scientific">Cajanus cajan</name>
    <name type="common">Pigeon pea</name>
    <name type="synonym">Cajanus indicus</name>
    <dbReference type="NCBI Taxonomy" id="3821"/>
    <lineage>
        <taxon>Eukaryota</taxon>
        <taxon>Viridiplantae</taxon>
        <taxon>Streptophyta</taxon>
        <taxon>Embryophyta</taxon>
        <taxon>Tracheophyta</taxon>
        <taxon>Spermatophyta</taxon>
        <taxon>Magnoliopsida</taxon>
        <taxon>eudicotyledons</taxon>
        <taxon>Gunneridae</taxon>
        <taxon>Pentapetalae</taxon>
        <taxon>rosids</taxon>
        <taxon>fabids</taxon>
        <taxon>Fabales</taxon>
        <taxon>Fabaceae</taxon>
        <taxon>Papilionoideae</taxon>
        <taxon>50 kb inversion clade</taxon>
        <taxon>NPAAA clade</taxon>
        <taxon>indigoferoid/millettioid clade</taxon>
        <taxon>Phaseoleae</taxon>
        <taxon>Cajanus</taxon>
    </lineage>
</organism>
<protein>
    <recommendedName>
        <fullName evidence="3">Retrovirus-related Pol polyprotein from transposon TNT 1-94</fullName>
    </recommendedName>
</protein>
<gene>
    <name evidence="1" type="ORF">KK1_036236</name>
</gene>
<dbReference type="STRING" id="3821.A0A151RIN1"/>
<dbReference type="SUPFAM" id="SSF56672">
    <property type="entry name" value="DNA/RNA polymerases"/>
    <property type="match status" value="1"/>
</dbReference>
<evidence type="ECO:0000313" key="2">
    <source>
        <dbReference type="Proteomes" id="UP000075243"/>
    </source>
</evidence>
<dbReference type="Proteomes" id="UP000075243">
    <property type="component" value="Unassembled WGS sequence"/>
</dbReference>
<dbReference type="Gramene" id="C.cajan_35035.t">
    <property type="protein sequence ID" value="C.cajan_35035.t.cds1"/>
    <property type="gene ID" value="C.cajan_35035"/>
</dbReference>
<dbReference type="InterPro" id="IPR043502">
    <property type="entry name" value="DNA/RNA_pol_sf"/>
</dbReference>
<dbReference type="PANTHER" id="PTHR11439:SF440">
    <property type="entry name" value="INTEGRASE CATALYTIC DOMAIN-CONTAINING PROTEIN"/>
    <property type="match status" value="1"/>
</dbReference>
<reference evidence="1" key="1">
    <citation type="journal article" date="2012" name="Nat. Biotechnol.">
        <title>Draft genome sequence of pigeonpea (Cajanus cajan), an orphan legume crop of resource-poor farmers.</title>
        <authorList>
            <person name="Varshney R.K."/>
            <person name="Chen W."/>
            <person name="Li Y."/>
            <person name="Bharti A.K."/>
            <person name="Saxena R.K."/>
            <person name="Schlueter J.A."/>
            <person name="Donoghue M.T."/>
            <person name="Azam S."/>
            <person name="Fan G."/>
            <person name="Whaley A.M."/>
            <person name="Farmer A.D."/>
            <person name="Sheridan J."/>
            <person name="Iwata A."/>
            <person name="Tuteja R."/>
            <person name="Penmetsa R.V."/>
            <person name="Wu W."/>
            <person name="Upadhyaya H.D."/>
            <person name="Yang S.P."/>
            <person name="Shah T."/>
            <person name="Saxena K.B."/>
            <person name="Michael T."/>
            <person name="McCombie W.R."/>
            <person name="Yang B."/>
            <person name="Zhang G."/>
            <person name="Yang H."/>
            <person name="Wang J."/>
            <person name="Spillane C."/>
            <person name="Cook D.R."/>
            <person name="May G.D."/>
            <person name="Xu X."/>
            <person name="Jackson S.A."/>
        </authorList>
    </citation>
    <scope>NUCLEOTIDE SEQUENCE [LARGE SCALE GENOMIC DNA]</scope>
</reference>
<dbReference type="CDD" id="cd09272">
    <property type="entry name" value="RNase_HI_RT_Ty1"/>
    <property type="match status" value="1"/>
</dbReference>
<dbReference type="EMBL" id="KQ483720">
    <property type="protein sequence ID" value="KYP42363.1"/>
    <property type="molecule type" value="Genomic_DNA"/>
</dbReference>
<evidence type="ECO:0008006" key="3">
    <source>
        <dbReference type="Google" id="ProtNLM"/>
    </source>
</evidence>
<dbReference type="PANTHER" id="PTHR11439">
    <property type="entry name" value="GAG-POL-RELATED RETROTRANSPOSON"/>
    <property type="match status" value="1"/>
</dbReference>
<dbReference type="OMA" id="MSHMHAT"/>
<sequence>MLGCKPSSTPMDNALRLQVDSADLLPDPLPYRRLVGRLIYLTSTRPDIAFATQQLSQFMSNPTQAHLNAALRVLRYLKGCPGEGLFFHRNCNTQIRGFSDADWATCVNTRRSITGYCFFVGHSLVSWKAKKQNTVSRSPAEAEYRALASATCEL</sequence>